<dbReference type="AlphaFoldDB" id="A0A5N7BGM4"/>
<gene>
    <name evidence="1" type="ORF">BDV26DRAFT_256524</name>
</gene>
<proteinExistence type="predicted"/>
<dbReference type="EMBL" id="ML736176">
    <property type="protein sequence ID" value="KAE8380921.1"/>
    <property type="molecule type" value="Genomic_DNA"/>
</dbReference>
<evidence type="ECO:0000313" key="2">
    <source>
        <dbReference type="Proteomes" id="UP000326198"/>
    </source>
</evidence>
<reference evidence="1 2" key="1">
    <citation type="submission" date="2019-04" db="EMBL/GenBank/DDBJ databases">
        <title>Friends and foes A comparative genomics studyof 23 Aspergillus species from section Flavi.</title>
        <authorList>
            <consortium name="DOE Joint Genome Institute"/>
            <person name="Kjaerbolling I."/>
            <person name="Vesth T."/>
            <person name="Frisvad J.C."/>
            <person name="Nybo J.L."/>
            <person name="Theobald S."/>
            <person name="Kildgaard S."/>
            <person name="Isbrandt T."/>
            <person name="Kuo A."/>
            <person name="Sato A."/>
            <person name="Lyhne E.K."/>
            <person name="Kogle M.E."/>
            <person name="Wiebenga A."/>
            <person name="Kun R.S."/>
            <person name="Lubbers R.J."/>
            <person name="Makela M.R."/>
            <person name="Barry K."/>
            <person name="Chovatia M."/>
            <person name="Clum A."/>
            <person name="Daum C."/>
            <person name="Haridas S."/>
            <person name="He G."/>
            <person name="LaButti K."/>
            <person name="Lipzen A."/>
            <person name="Mondo S."/>
            <person name="Riley R."/>
            <person name="Salamov A."/>
            <person name="Simmons B.A."/>
            <person name="Magnuson J.K."/>
            <person name="Henrissat B."/>
            <person name="Mortensen U.H."/>
            <person name="Larsen T.O."/>
            <person name="Devries R.P."/>
            <person name="Grigoriev I.V."/>
            <person name="Machida M."/>
            <person name="Baker S.E."/>
            <person name="Andersen M.R."/>
        </authorList>
    </citation>
    <scope>NUCLEOTIDE SEQUENCE [LARGE SCALE GENOMIC DNA]</scope>
    <source>
        <strain evidence="1 2">IBT 29228</strain>
    </source>
</reference>
<protein>
    <submittedName>
        <fullName evidence="1">Uncharacterized protein</fullName>
    </submittedName>
</protein>
<evidence type="ECO:0000313" key="1">
    <source>
        <dbReference type="EMBL" id="KAE8380921.1"/>
    </source>
</evidence>
<name>A0A5N7BGM4_9EURO</name>
<dbReference type="Proteomes" id="UP000326198">
    <property type="component" value="Unassembled WGS sequence"/>
</dbReference>
<keyword evidence="2" id="KW-1185">Reference proteome</keyword>
<accession>A0A5N7BGM4</accession>
<organism evidence="1 2">
    <name type="scientific">Aspergillus bertholletiae</name>
    <dbReference type="NCBI Taxonomy" id="1226010"/>
    <lineage>
        <taxon>Eukaryota</taxon>
        <taxon>Fungi</taxon>
        <taxon>Dikarya</taxon>
        <taxon>Ascomycota</taxon>
        <taxon>Pezizomycotina</taxon>
        <taxon>Eurotiomycetes</taxon>
        <taxon>Eurotiomycetidae</taxon>
        <taxon>Eurotiales</taxon>
        <taxon>Aspergillaceae</taxon>
        <taxon>Aspergillus</taxon>
        <taxon>Aspergillus subgen. Circumdati</taxon>
    </lineage>
</organism>
<sequence>MLPPSDWQLWCFQLMLTVMPSYPGFPRGFLDPQLPCYSPFILNYLIQHSIWEKQLFGYPATRSGLQRVSCT</sequence>